<dbReference type="HOGENOM" id="CLU_113664_2_0_11"/>
<dbReference type="STRING" id="593907.Celgi_2252"/>
<proteinExistence type="predicted"/>
<evidence type="ECO:0000313" key="2">
    <source>
        <dbReference type="EMBL" id="AEI12752.1"/>
    </source>
</evidence>
<dbReference type="RefSeq" id="WP_013884270.1">
    <property type="nucleotide sequence ID" value="NC_015671.1"/>
</dbReference>
<dbReference type="EMBL" id="CP002665">
    <property type="protein sequence ID" value="AEI12752.1"/>
    <property type="molecule type" value="Genomic_DNA"/>
</dbReference>
<dbReference type="Proteomes" id="UP000000485">
    <property type="component" value="Chromosome"/>
</dbReference>
<dbReference type="InterPro" id="IPR010499">
    <property type="entry name" value="AraC_E-bd"/>
</dbReference>
<dbReference type="SUPFAM" id="SSF55136">
    <property type="entry name" value="Probable bacterial effector-binding domain"/>
    <property type="match status" value="1"/>
</dbReference>
<organism evidence="2 3">
    <name type="scientific">Cellulomonas gilvus (strain ATCC 13127 / NRRL B-14078)</name>
    <name type="common">Cellvibrio gilvus</name>
    <dbReference type="NCBI Taxonomy" id="593907"/>
    <lineage>
        <taxon>Bacteria</taxon>
        <taxon>Bacillati</taxon>
        <taxon>Actinomycetota</taxon>
        <taxon>Actinomycetes</taxon>
        <taxon>Micrococcales</taxon>
        <taxon>Cellulomonadaceae</taxon>
        <taxon>Cellulomonas</taxon>
    </lineage>
</organism>
<keyword evidence="3" id="KW-1185">Reference proteome</keyword>
<gene>
    <name evidence="2" type="ordered locus">Celgi_2252</name>
</gene>
<name>F8A0Z4_CELGA</name>
<dbReference type="InterPro" id="IPR011256">
    <property type="entry name" value="Reg_factor_effector_dom_sf"/>
</dbReference>
<accession>F8A0Z4</accession>
<dbReference type="SMART" id="SM00871">
    <property type="entry name" value="AraC_E_bind"/>
    <property type="match status" value="1"/>
</dbReference>
<reference evidence="3" key="1">
    <citation type="submission" date="2011-04" db="EMBL/GenBank/DDBJ databases">
        <title>Complete sequence of Cellvibrio gilvus ATCC 13127.</title>
        <authorList>
            <person name="Lucas S."/>
            <person name="Han J."/>
            <person name="Lapidus A."/>
            <person name="Cheng J.-F."/>
            <person name="Goodwin L."/>
            <person name="Pitluck S."/>
            <person name="Peters L."/>
            <person name="Munk A."/>
            <person name="Detter J.C."/>
            <person name="Han C."/>
            <person name="Tapia R."/>
            <person name="Land M."/>
            <person name="Hauser L."/>
            <person name="Kyrpides N."/>
            <person name="Ivanova N."/>
            <person name="Ovchinnikova G."/>
            <person name="Pagani I."/>
            <person name="Mead D."/>
            <person name="Brumm P."/>
            <person name="Woyke T."/>
        </authorList>
    </citation>
    <scope>NUCLEOTIDE SEQUENCE [LARGE SCALE GENOMIC DNA]</scope>
    <source>
        <strain evidence="3">ATCC 13127 / NRRL B-14078</strain>
    </source>
</reference>
<feature type="domain" description="AraC effector-binding" evidence="1">
    <location>
        <begin position="1"/>
        <end position="152"/>
    </location>
</feature>
<evidence type="ECO:0000259" key="1">
    <source>
        <dbReference type="SMART" id="SM00871"/>
    </source>
</evidence>
<dbReference type="KEGG" id="cga:Celgi_2252"/>
<evidence type="ECO:0000313" key="3">
    <source>
        <dbReference type="Proteomes" id="UP000000485"/>
    </source>
</evidence>
<dbReference type="OrthoDB" id="795001at2"/>
<dbReference type="Pfam" id="PF06445">
    <property type="entry name" value="GyrI-like"/>
    <property type="match status" value="1"/>
</dbReference>
<dbReference type="AlphaFoldDB" id="F8A0Z4"/>
<dbReference type="InterPro" id="IPR029442">
    <property type="entry name" value="GyrI-like"/>
</dbReference>
<sequence length="152" mass="16022">MEIEQVDLPETTLAVVRERVAMTALTGFYDSAYTRVERALTAAGLAPTGPAIGWYADMPTDSVDVAAGFAVPDGAGPFVDDVQTHTLPAGAAVVGTYTGPYDGLPGAWDQLVTWAAQHGAAGRGDFWEEYLTDPSPDDDPAANVTRLVLPLR</sequence>
<dbReference type="eggNOG" id="COG4978">
    <property type="taxonomic scope" value="Bacteria"/>
</dbReference>
<protein>
    <submittedName>
        <fullName evidence="2">Transcriptional activator ligand binding domain protein</fullName>
    </submittedName>
</protein>
<dbReference type="Gene3D" id="3.20.80.10">
    <property type="entry name" value="Regulatory factor, effector binding domain"/>
    <property type="match status" value="1"/>
</dbReference>